<accession>A0A9P8ZU58</accession>
<name>A0A9P8ZU58_9PEZI</name>
<evidence type="ECO:0000256" key="1">
    <source>
        <dbReference type="SAM" id="SignalP"/>
    </source>
</evidence>
<dbReference type="EMBL" id="JAGPXC010000007">
    <property type="protein sequence ID" value="KAH6648892.1"/>
    <property type="molecule type" value="Genomic_DNA"/>
</dbReference>
<dbReference type="AlphaFoldDB" id="A0A9P8ZU58"/>
<organism evidence="2 3">
    <name type="scientific">Truncatella angustata</name>
    <dbReference type="NCBI Taxonomy" id="152316"/>
    <lineage>
        <taxon>Eukaryota</taxon>
        <taxon>Fungi</taxon>
        <taxon>Dikarya</taxon>
        <taxon>Ascomycota</taxon>
        <taxon>Pezizomycotina</taxon>
        <taxon>Sordariomycetes</taxon>
        <taxon>Xylariomycetidae</taxon>
        <taxon>Amphisphaeriales</taxon>
        <taxon>Sporocadaceae</taxon>
        <taxon>Truncatella</taxon>
    </lineage>
</organism>
<dbReference type="GeneID" id="70125415"/>
<feature type="signal peptide" evidence="1">
    <location>
        <begin position="1"/>
        <end position="15"/>
    </location>
</feature>
<evidence type="ECO:0000313" key="2">
    <source>
        <dbReference type="EMBL" id="KAH6648892.1"/>
    </source>
</evidence>
<feature type="chain" id="PRO_5040390421" description="Secreted protein" evidence="1">
    <location>
        <begin position="16"/>
        <end position="79"/>
    </location>
</feature>
<sequence>MVVSLCFKLAVLVAAIVREDLGKLQWTSGDGGRMVRLRVVVQCDLLPLSLCLCLSHTMALVGVEPAQCSMRDEFASVNF</sequence>
<keyword evidence="1" id="KW-0732">Signal</keyword>
<protein>
    <recommendedName>
        <fullName evidence="4">Secreted protein</fullName>
    </recommendedName>
</protein>
<reference evidence="2" key="1">
    <citation type="journal article" date="2021" name="Nat. Commun.">
        <title>Genetic determinants of endophytism in the Arabidopsis root mycobiome.</title>
        <authorList>
            <person name="Mesny F."/>
            <person name="Miyauchi S."/>
            <person name="Thiergart T."/>
            <person name="Pickel B."/>
            <person name="Atanasova L."/>
            <person name="Karlsson M."/>
            <person name="Huettel B."/>
            <person name="Barry K.W."/>
            <person name="Haridas S."/>
            <person name="Chen C."/>
            <person name="Bauer D."/>
            <person name="Andreopoulos W."/>
            <person name="Pangilinan J."/>
            <person name="LaButti K."/>
            <person name="Riley R."/>
            <person name="Lipzen A."/>
            <person name="Clum A."/>
            <person name="Drula E."/>
            <person name="Henrissat B."/>
            <person name="Kohler A."/>
            <person name="Grigoriev I.V."/>
            <person name="Martin F.M."/>
            <person name="Hacquard S."/>
        </authorList>
    </citation>
    <scope>NUCLEOTIDE SEQUENCE</scope>
    <source>
        <strain evidence="2">MPI-SDFR-AT-0073</strain>
    </source>
</reference>
<evidence type="ECO:0008006" key="4">
    <source>
        <dbReference type="Google" id="ProtNLM"/>
    </source>
</evidence>
<dbReference type="Proteomes" id="UP000758603">
    <property type="component" value="Unassembled WGS sequence"/>
</dbReference>
<dbReference type="RefSeq" id="XP_045955399.1">
    <property type="nucleotide sequence ID" value="XM_046096523.1"/>
</dbReference>
<proteinExistence type="predicted"/>
<evidence type="ECO:0000313" key="3">
    <source>
        <dbReference type="Proteomes" id="UP000758603"/>
    </source>
</evidence>
<keyword evidence="3" id="KW-1185">Reference proteome</keyword>
<gene>
    <name evidence="2" type="ORF">BKA67DRAFT_376072</name>
</gene>
<comment type="caution">
    <text evidence="2">The sequence shown here is derived from an EMBL/GenBank/DDBJ whole genome shotgun (WGS) entry which is preliminary data.</text>
</comment>